<name>A0ABY3KG24_9FLAO</name>
<accession>A0ABY3KG24</accession>
<sequence>MKCNRTKQVLWIVGVLLMTLPQNMNGQFFKKLKQQAEEKIIKKADKKVGDILDGKQDSANGTNTQTEAITLPEAQKTEQKATQQNTAIAYNEDDYLVYKSPNQAFKDIVVQKFKGLPRFGAIDSYMMQDNPKKVDLSKEAGEKRNLTGTGYAGFAHLVRIHSLKEHFKVMDRTALTQQTKGKIIEEEAKSSLAQKVLKEFAFDMGTDALKKEYFMNDWSGTGKSALVREWGGHQADDFTENERYVSFVEKYLDIILKWSKSFFSDGTEDFQLVHAIKFQGQYDFDKGGFWIRLPIKRPPFGVSSVEYFGEFLPNTPYGQQFFNKTEQVDYINGDVLFKMGPDKAEALINDKTVLLQMTMKVRSVFKGFDKANPFVYSANYTYHFLDPILELYSDAQLTKKIGEIDLERLYFKGQE</sequence>
<comment type="caution">
    <text evidence="1">The sequence shown here is derived from an EMBL/GenBank/DDBJ whole genome shotgun (WGS) entry which is preliminary data.</text>
</comment>
<keyword evidence="2" id="KW-1185">Reference proteome</keyword>
<proteinExistence type="predicted"/>
<gene>
    <name evidence="1" type="ORF">FQ017_12535</name>
</gene>
<protein>
    <submittedName>
        <fullName evidence="1">Uncharacterized protein</fullName>
    </submittedName>
</protein>
<reference evidence="1 2" key="1">
    <citation type="submission" date="2019-07" db="EMBL/GenBank/DDBJ databases">
        <title>Draft genome of two Muricauda strains isolated from deep sea.</title>
        <authorList>
            <person name="Sun C."/>
        </authorList>
    </citation>
    <scope>NUCLEOTIDE SEQUENCE [LARGE SCALE GENOMIC DNA]</scope>
    <source>
        <strain evidence="1 2">72</strain>
    </source>
</reference>
<evidence type="ECO:0000313" key="1">
    <source>
        <dbReference type="EMBL" id="TXJ93176.1"/>
    </source>
</evidence>
<evidence type="ECO:0000313" key="2">
    <source>
        <dbReference type="Proteomes" id="UP000321621"/>
    </source>
</evidence>
<dbReference type="RefSeq" id="WP_147378276.1">
    <property type="nucleotide sequence ID" value="NZ_QXFI01000029.1"/>
</dbReference>
<dbReference type="EMBL" id="VNWK01000029">
    <property type="protein sequence ID" value="TXJ93176.1"/>
    <property type="molecule type" value="Genomic_DNA"/>
</dbReference>
<organism evidence="1 2">
    <name type="scientific">Flagellimonas pelagia</name>
    <dbReference type="NCBI Taxonomy" id="2306998"/>
    <lineage>
        <taxon>Bacteria</taxon>
        <taxon>Pseudomonadati</taxon>
        <taxon>Bacteroidota</taxon>
        <taxon>Flavobacteriia</taxon>
        <taxon>Flavobacteriales</taxon>
        <taxon>Flavobacteriaceae</taxon>
        <taxon>Flagellimonas</taxon>
    </lineage>
</organism>
<dbReference type="Proteomes" id="UP000321621">
    <property type="component" value="Unassembled WGS sequence"/>
</dbReference>